<dbReference type="PANTHER" id="PTHR43544">
    <property type="entry name" value="SHORT-CHAIN DEHYDROGENASE/REDUCTASE"/>
    <property type="match status" value="1"/>
</dbReference>
<reference evidence="1 2" key="1">
    <citation type="submission" date="2019-04" db="EMBL/GenBank/DDBJ databases">
        <authorList>
            <person name="Park S."/>
            <person name="Yoon J.-H."/>
        </authorList>
    </citation>
    <scope>NUCLEOTIDE SEQUENCE [LARGE SCALE GENOMIC DNA]</scope>
    <source>
        <strain evidence="1 2">HJM-18</strain>
    </source>
</reference>
<dbReference type="InterPro" id="IPR002347">
    <property type="entry name" value="SDR_fam"/>
</dbReference>
<dbReference type="Pfam" id="PF00106">
    <property type="entry name" value="adh_short"/>
    <property type="match status" value="1"/>
</dbReference>
<evidence type="ECO:0000313" key="2">
    <source>
        <dbReference type="Proteomes" id="UP000298325"/>
    </source>
</evidence>
<comment type="caution">
    <text evidence="1">The sequence shown here is derived from an EMBL/GenBank/DDBJ whole genome shotgun (WGS) entry which is preliminary data.</text>
</comment>
<dbReference type="PRINTS" id="PR00081">
    <property type="entry name" value="GDHRDH"/>
</dbReference>
<keyword evidence="2" id="KW-1185">Reference proteome</keyword>
<dbReference type="InterPro" id="IPR036291">
    <property type="entry name" value="NAD(P)-bd_dom_sf"/>
</dbReference>
<dbReference type="Gene3D" id="3.40.50.720">
    <property type="entry name" value="NAD(P)-binding Rossmann-like Domain"/>
    <property type="match status" value="1"/>
</dbReference>
<protein>
    <submittedName>
        <fullName evidence="1">SDR family NAD(P)-dependent oxidoreductase</fullName>
    </submittedName>
</protein>
<dbReference type="SUPFAM" id="SSF51735">
    <property type="entry name" value="NAD(P)-binding Rossmann-fold domains"/>
    <property type="match status" value="1"/>
</dbReference>
<accession>A0A4Z1BG29</accession>
<proteinExistence type="predicted"/>
<dbReference type="PANTHER" id="PTHR43544:SF12">
    <property type="entry name" value="NAD(P)-BINDING ROSSMANN-FOLD SUPERFAMILY PROTEIN"/>
    <property type="match status" value="1"/>
</dbReference>
<dbReference type="InterPro" id="IPR051468">
    <property type="entry name" value="Fungal_SecMetab_SDRs"/>
</dbReference>
<name>A0A4Z1BG29_9GAMM</name>
<gene>
    <name evidence="1" type="ORF">E5Q11_15760</name>
</gene>
<sequence length="247" mass="26445">MKRILIAGVSGAIGQALAEHYLTQDDGLQIIGLCRNPLAVKFDATFAERVQLVAWDAAASTDPARIASDLEQVLATEDGLDGVIYAAGFLHGQGIQPEKRLEDLDAGAMAHSFAVNATGFAVLMRALAPWLRHRRFKTVVAISAKVGSITDNGFGGWYAYRSSKAALNMLVRNVSIELPRKCRPVACVAIHPGTTLSPLSEPFSRSLAQLKVHQPAETAANIAGVIDGLSQDNNGQFLSWDGSLLPW</sequence>
<organism evidence="1 2">
    <name type="scientific">Marinobacter confluentis</name>
    <dbReference type="NCBI Taxonomy" id="1697557"/>
    <lineage>
        <taxon>Bacteria</taxon>
        <taxon>Pseudomonadati</taxon>
        <taxon>Pseudomonadota</taxon>
        <taxon>Gammaproteobacteria</taxon>
        <taxon>Pseudomonadales</taxon>
        <taxon>Marinobacteraceae</taxon>
        <taxon>Marinobacter</taxon>
    </lineage>
</organism>
<dbReference type="AlphaFoldDB" id="A0A4Z1BG29"/>
<dbReference type="GO" id="GO:0005737">
    <property type="term" value="C:cytoplasm"/>
    <property type="evidence" value="ECO:0007669"/>
    <property type="project" value="TreeGrafter"/>
</dbReference>
<evidence type="ECO:0000313" key="1">
    <source>
        <dbReference type="EMBL" id="TGN38285.1"/>
    </source>
</evidence>
<dbReference type="GO" id="GO:0016491">
    <property type="term" value="F:oxidoreductase activity"/>
    <property type="evidence" value="ECO:0007669"/>
    <property type="project" value="TreeGrafter"/>
</dbReference>
<dbReference type="OrthoDB" id="9785826at2"/>
<dbReference type="Proteomes" id="UP000298325">
    <property type="component" value="Unassembled WGS sequence"/>
</dbReference>
<dbReference type="RefSeq" id="WP_135804413.1">
    <property type="nucleotide sequence ID" value="NZ_SRPF01000006.1"/>
</dbReference>
<dbReference type="EMBL" id="SRPF01000006">
    <property type="protein sequence ID" value="TGN38285.1"/>
    <property type="molecule type" value="Genomic_DNA"/>
</dbReference>